<proteinExistence type="predicted"/>
<evidence type="ECO:0000259" key="1">
    <source>
        <dbReference type="PROSITE" id="PS51186"/>
    </source>
</evidence>
<dbReference type="PROSITE" id="PS51186">
    <property type="entry name" value="GNAT"/>
    <property type="match status" value="1"/>
</dbReference>
<dbReference type="InterPro" id="IPR000182">
    <property type="entry name" value="GNAT_dom"/>
</dbReference>
<dbReference type="SUPFAM" id="SSF55729">
    <property type="entry name" value="Acyl-CoA N-acyltransferases (Nat)"/>
    <property type="match status" value="1"/>
</dbReference>
<organism evidence="2 3">
    <name type="scientific">Brevibacillus thermoruber</name>
    <dbReference type="NCBI Taxonomy" id="33942"/>
    <lineage>
        <taxon>Bacteria</taxon>
        <taxon>Bacillati</taxon>
        <taxon>Bacillota</taxon>
        <taxon>Bacilli</taxon>
        <taxon>Bacillales</taxon>
        <taxon>Paenibacillaceae</taxon>
        <taxon>Brevibacillus</taxon>
    </lineage>
</organism>
<evidence type="ECO:0000313" key="2">
    <source>
        <dbReference type="EMBL" id="MDA5109307.1"/>
    </source>
</evidence>
<dbReference type="Proteomes" id="UP001151071">
    <property type="component" value="Unassembled WGS sequence"/>
</dbReference>
<evidence type="ECO:0000313" key="3">
    <source>
        <dbReference type="Proteomes" id="UP001151071"/>
    </source>
</evidence>
<keyword evidence="3" id="KW-1185">Reference proteome</keyword>
<dbReference type="CDD" id="cd04301">
    <property type="entry name" value="NAT_SF"/>
    <property type="match status" value="1"/>
</dbReference>
<protein>
    <submittedName>
        <fullName evidence="2">GNAT family N-acetyltransferase</fullName>
    </submittedName>
</protein>
<name>A0A9X3Z3X6_9BACL</name>
<dbReference type="Pfam" id="PF13508">
    <property type="entry name" value="Acetyltransf_7"/>
    <property type="match status" value="1"/>
</dbReference>
<dbReference type="GO" id="GO:0016747">
    <property type="term" value="F:acyltransferase activity, transferring groups other than amino-acyl groups"/>
    <property type="evidence" value="ECO:0007669"/>
    <property type="project" value="InterPro"/>
</dbReference>
<sequence length="98" mass="11207">MNTIELIEVVLPHERMAYRDILLLADDWEEEVERYIREGELYVAADEQRVLGACLMIPASPEEAEIKNIAVLPEYRGKGLGKEIIRGKRHPRAGHGRV</sequence>
<accession>A0A9X3Z3X6</accession>
<dbReference type="RefSeq" id="WP_271140308.1">
    <property type="nucleotide sequence ID" value="NZ_JAPYYP010000015.1"/>
</dbReference>
<reference evidence="2" key="1">
    <citation type="submission" date="2022-12" db="EMBL/GenBank/DDBJ databases">
        <title>Draft genome sequence of the thermophilic strain Brevibacillus thermoruber HT42, isolated from Los Humeros, Puebla, Mexico, with biotechnological potential.</title>
        <authorList>
            <person name="Lara Sanchez J."/>
            <person name="Solis Palacios R."/>
            <person name="Bustos Baena A.S."/>
            <person name="Ruz Baez A.E."/>
            <person name="Espinosa Luna G."/>
            <person name="Oliart Ros R.M."/>
        </authorList>
    </citation>
    <scope>NUCLEOTIDE SEQUENCE</scope>
    <source>
        <strain evidence="2">HT42</strain>
    </source>
</reference>
<dbReference type="InterPro" id="IPR016181">
    <property type="entry name" value="Acyl_CoA_acyltransferase"/>
</dbReference>
<dbReference type="EMBL" id="JAPYYP010000015">
    <property type="protein sequence ID" value="MDA5109307.1"/>
    <property type="molecule type" value="Genomic_DNA"/>
</dbReference>
<comment type="caution">
    <text evidence="2">The sequence shown here is derived from an EMBL/GenBank/DDBJ whole genome shotgun (WGS) entry which is preliminary data.</text>
</comment>
<feature type="domain" description="N-acetyltransferase" evidence="1">
    <location>
        <begin position="5"/>
        <end position="98"/>
    </location>
</feature>
<dbReference type="AlphaFoldDB" id="A0A9X3Z3X6"/>
<gene>
    <name evidence="2" type="ORF">O3V59_13120</name>
</gene>
<dbReference type="Gene3D" id="3.40.630.30">
    <property type="match status" value="1"/>
</dbReference>